<gene>
    <name evidence="13" type="ORF">PHYEVI_LOCUS2556</name>
</gene>
<feature type="compositionally biased region" description="Low complexity" evidence="9">
    <location>
        <begin position="31"/>
        <end position="50"/>
    </location>
</feature>
<proteinExistence type="inferred from homology"/>
<evidence type="ECO:0000256" key="2">
    <source>
        <dbReference type="ARBA" id="ARBA00022741"/>
    </source>
</evidence>
<dbReference type="InterPro" id="IPR027417">
    <property type="entry name" value="P-loop_NTPase"/>
</dbReference>
<protein>
    <recommendedName>
        <fullName evidence="1">RNA helicase</fullName>
        <ecNumber evidence="1">3.6.4.13</ecNumber>
    </recommendedName>
</protein>
<dbReference type="Pfam" id="PF00271">
    <property type="entry name" value="Helicase_C"/>
    <property type="match status" value="1"/>
</dbReference>
<dbReference type="EC" id="3.6.4.13" evidence="1"/>
<sequence>MLKSVKRSFRQGGSSASTRSGSFRDHDNFTNGNSDRSSSFGGGSTRSMSGFKGGSGGGFRDGGNFRSNDGGFRNRGSGFKSDFRGGNDSRSRFGGGGGGRSAQGNRLYRPQWDTIQLRPFKKDFYVPNPAVANRSPYEVDQYRRAKEITIDGTAPNPIQNFSEACFPDYVMKEIENQGYDAPTAIQAQGWPIALSGLDMVGIAQTGSGKTLAYILPAIVHINNQPPINRGDGPIVLVLAPTRELAQQIQQVASEFGSSSYVRNTCVFGGAPKGPQARDLERGVEICIATPGRLIDFLEKGTTNLERCTYLVLDEADRMLDMGFEPQIRKILEQIRPDRQTLMWSATWPKEVRKLALDFLKDFVQINIGSLQLSANHNILQIVDVCQEFEKEVKLNQLLQEIANNSDRESKILIFVETKKKAESITRTIKRYGWPAVCMHGDKSQQERDFVLSEFRNGNSTILVATDVAARGLDVDGIKYVINYDYPNSSEDYIHRIGRTGRSDCTGTSYAFFTPANARQAKDLLAVLKEANQVVNPKLAEIASRPNSFAKSGGGGFGNKYGGGRGNRGGGGGRSGSGGGGGGGFRSRDNSGGRPSRFSGGSGGSGGGNRMGGGSRMGGGLGGGNGGSSGGNRMGNGFGNRAPY</sequence>
<dbReference type="GO" id="GO:0016787">
    <property type="term" value="F:hydrolase activity"/>
    <property type="evidence" value="ECO:0007669"/>
    <property type="project" value="UniProtKB-KW"/>
</dbReference>
<feature type="compositionally biased region" description="Gly residues" evidence="9">
    <location>
        <begin position="51"/>
        <end position="61"/>
    </location>
</feature>
<evidence type="ECO:0000256" key="7">
    <source>
        <dbReference type="PROSITE-ProRule" id="PRU00552"/>
    </source>
</evidence>
<feature type="compositionally biased region" description="Gly residues" evidence="9">
    <location>
        <begin position="599"/>
        <end position="637"/>
    </location>
</feature>
<dbReference type="OrthoDB" id="196131at2759"/>
<evidence type="ECO:0000256" key="5">
    <source>
        <dbReference type="ARBA" id="ARBA00022840"/>
    </source>
</evidence>
<comment type="catalytic activity">
    <reaction evidence="6">
        <text>ATP + H2O = ADP + phosphate + H(+)</text>
        <dbReference type="Rhea" id="RHEA:13065"/>
        <dbReference type="ChEBI" id="CHEBI:15377"/>
        <dbReference type="ChEBI" id="CHEBI:15378"/>
        <dbReference type="ChEBI" id="CHEBI:30616"/>
        <dbReference type="ChEBI" id="CHEBI:43474"/>
        <dbReference type="ChEBI" id="CHEBI:456216"/>
        <dbReference type="EC" id="3.6.4.13"/>
    </reaction>
</comment>
<keyword evidence="4 8" id="KW-0347">Helicase</keyword>
<feature type="region of interest" description="Disordered" evidence="9">
    <location>
        <begin position="1"/>
        <end position="106"/>
    </location>
</feature>
<feature type="compositionally biased region" description="Basic and acidic residues" evidence="9">
    <location>
        <begin position="81"/>
        <end position="91"/>
    </location>
</feature>
<evidence type="ECO:0000256" key="3">
    <source>
        <dbReference type="ARBA" id="ARBA00022801"/>
    </source>
</evidence>
<keyword evidence="5 8" id="KW-0067">ATP-binding</keyword>
<dbReference type="InterPro" id="IPR014014">
    <property type="entry name" value="RNA_helicase_DEAD_Q_motif"/>
</dbReference>
<dbReference type="PANTHER" id="PTHR47958">
    <property type="entry name" value="ATP-DEPENDENT RNA HELICASE DBP3"/>
    <property type="match status" value="1"/>
</dbReference>
<keyword evidence="2 8" id="KW-0547">Nucleotide-binding</keyword>
<dbReference type="GO" id="GO:0003724">
    <property type="term" value="F:RNA helicase activity"/>
    <property type="evidence" value="ECO:0007669"/>
    <property type="project" value="UniProtKB-EC"/>
</dbReference>
<comment type="similarity">
    <text evidence="8">Belongs to the DEAD box helicase family.</text>
</comment>
<reference evidence="13" key="1">
    <citation type="submission" date="2022-01" db="EMBL/GenBank/DDBJ databases">
        <authorList>
            <person name="King R."/>
        </authorList>
    </citation>
    <scope>NUCLEOTIDE SEQUENCE</scope>
</reference>
<dbReference type="PROSITE" id="PS51194">
    <property type="entry name" value="HELICASE_CTER"/>
    <property type="match status" value="1"/>
</dbReference>
<accession>A0A9N9TLG6</accession>
<organism evidence="13 14">
    <name type="scientific">Phyllotreta striolata</name>
    <name type="common">Striped flea beetle</name>
    <name type="synonym">Crioceris striolata</name>
    <dbReference type="NCBI Taxonomy" id="444603"/>
    <lineage>
        <taxon>Eukaryota</taxon>
        <taxon>Metazoa</taxon>
        <taxon>Ecdysozoa</taxon>
        <taxon>Arthropoda</taxon>
        <taxon>Hexapoda</taxon>
        <taxon>Insecta</taxon>
        <taxon>Pterygota</taxon>
        <taxon>Neoptera</taxon>
        <taxon>Endopterygota</taxon>
        <taxon>Coleoptera</taxon>
        <taxon>Polyphaga</taxon>
        <taxon>Cucujiformia</taxon>
        <taxon>Chrysomeloidea</taxon>
        <taxon>Chrysomelidae</taxon>
        <taxon>Galerucinae</taxon>
        <taxon>Alticini</taxon>
        <taxon>Phyllotreta</taxon>
    </lineage>
</organism>
<feature type="domain" description="DEAD-box RNA helicase Q" evidence="12">
    <location>
        <begin position="159"/>
        <end position="187"/>
    </location>
</feature>
<feature type="domain" description="Helicase C-terminal" evidence="11">
    <location>
        <begin position="393"/>
        <end position="542"/>
    </location>
</feature>
<dbReference type="GO" id="GO:0005524">
    <property type="term" value="F:ATP binding"/>
    <property type="evidence" value="ECO:0007669"/>
    <property type="project" value="UniProtKB-KW"/>
</dbReference>
<feature type="compositionally biased region" description="Polar residues" evidence="9">
    <location>
        <begin position="11"/>
        <end position="21"/>
    </location>
</feature>
<evidence type="ECO:0000256" key="9">
    <source>
        <dbReference type="SAM" id="MobiDB-lite"/>
    </source>
</evidence>
<dbReference type="Proteomes" id="UP001153712">
    <property type="component" value="Chromosome 11"/>
</dbReference>
<dbReference type="SMART" id="SM00487">
    <property type="entry name" value="DEXDc"/>
    <property type="match status" value="1"/>
</dbReference>
<dbReference type="GO" id="GO:0031047">
    <property type="term" value="P:regulatory ncRNA-mediated gene silencing"/>
    <property type="evidence" value="ECO:0007669"/>
    <property type="project" value="UniProtKB-ARBA"/>
</dbReference>
<keyword evidence="14" id="KW-1185">Reference proteome</keyword>
<dbReference type="GO" id="GO:0003676">
    <property type="term" value="F:nucleic acid binding"/>
    <property type="evidence" value="ECO:0007669"/>
    <property type="project" value="InterPro"/>
</dbReference>
<name>A0A9N9TLG6_PHYSR</name>
<evidence type="ECO:0000313" key="14">
    <source>
        <dbReference type="Proteomes" id="UP001153712"/>
    </source>
</evidence>
<dbReference type="CDD" id="cd18787">
    <property type="entry name" value="SF2_C_DEAD"/>
    <property type="match status" value="1"/>
</dbReference>
<dbReference type="PROSITE" id="PS51192">
    <property type="entry name" value="HELICASE_ATP_BIND_1"/>
    <property type="match status" value="1"/>
</dbReference>
<dbReference type="Gene3D" id="3.40.50.300">
    <property type="entry name" value="P-loop containing nucleotide triphosphate hydrolases"/>
    <property type="match status" value="2"/>
</dbReference>
<feature type="short sequence motif" description="Q motif" evidence="7">
    <location>
        <begin position="159"/>
        <end position="187"/>
    </location>
</feature>
<dbReference type="InterPro" id="IPR011545">
    <property type="entry name" value="DEAD/DEAH_box_helicase_dom"/>
</dbReference>
<dbReference type="Pfam" id="PF00270">
    <property type="entry name" value="DEAD"/>
    <property type="match status" value="1"/>
</dbReference>
<dbReference type="SUPFAM" id="SSF52540">
    <property type="entry name" value="P-loop containing nucleoside triphosphate hydrolases"/>
    <property type="match status" value="1"/>
</dbReference>
<dbReference type="SMART" id="SM00490">
    <property type="entry name" value="HELICc"/>
    <property type="match status" value="1"/>
</dbReference>
<dbReference type="InterPro" id="IPR014001">
    <property type="entry name" value="Helicase_ATP-bd"/>
</dbReference>
<evidence type="ECO:0000256" key="6">
    <source>
        <dbReference type="ARBA" id="ARBA00047984"/>
    </source>
</evidence>
<dbReference type="FunFam" id="3.40.50.300:FF:000079">
    <property type="entry name" value="probable ATP-dependent RNA helicase DDX17"/>
    <property type="match status" value="1"/>
</dbReference>
<evidence type="ECO:0000256" key="8">
    <source>
        <dbReference type="RuleBase" id="RU000492"/>
    </source>
</evidence>
<dbReference type="InterPro" id="IPR000629">
    <property type="entry name" value="RNA-helicase_DEAD-box_CS"/>
</dbReference>
<dbReference type="PROSITE" id="PS00039">
    <property type="entry name" value="DEAD_ATP_HELICASE"/>
    <property type="match status" value="1"/>
</dbReference>
<evidence type="ECO:0000259" key="12">
    <source>
        <dbReference type="PROSITE" id="PS51195"/>
    </source>
</evidence>
<evidence type="ECO:0000256" key="1">
    <source>
        <dbReference type="ARBA" id="ARBA00012552"/>
    </source>
</evidence>
<dbReference type="InterPro" id="IPR001650">
    <property type="entry name" value="Helicase_C-like"/>
</dbReference>
<evidence type="ECO:0000256" key="4">
    <source>
        <dbReference type="ARBA" id="ARBA00022806"/>
    </source>
</evidence>
<keyword evidence="3 8" id="KW-0378">Hydrolase</keyword>
<evidence type="ECO:0000259" key="11">
    <source>
        <dbReference type="PROSITE" id="PS51194"/>
    </source>
</evidence>
<dbReference type="PROSITE" id="PS51195">
    <property type="entry name" value="Q_MOTIF"/>
    <property type="match status" value="1"/>
</dbReference>
<feature type="compositionally biased region" description="Gly residues" evidence="9">
    <location>
        <begin position="551"/>
        <end position="584"/>
    </location>
</feature>
<dbReference type="FunFam" id="3.40.50.300:FF:000008">
    <property type="entry name" value="ATP-dependent RNA helicase RhlB"/>
    <property type="match status" value="1"/>
</dbReference>
<dbReference type="AlphaFoldDB" id="A0A9N9TLG6"/>
<feature type="domain" description="Helicase ATP-binding" evidence="10">
    <location>
        <begin position="190"/>
        <end position="365"/>
    </location>
</feature>
<evidence type="ECO:0000259" key="10">
    <source>
        <dbReference type="PROSITE" id="PS51192"/>
    </source>
</evidence>
<feature type="region of interest" description="Disordered" evidence="9">
    <location>
        <begin position="545"/>
        <end position="643"/>
    </location>
</feature>
<evidence type="ECO:0000313" key="13">
    <source>
        <dbReference type="EMBL" id="CAG9856130.1"/>
    </source>
</evidence>
<dbReference type="EMBL" id="OU900104">
    <property type="protein sequence ID" value="CAG9856130.1"/>
    <property type="molecule type" value="Genomic_DNA"/>
</dbReference>